<keyword evidence="3 5" id="KW-1133">Transmembrane helix</keyword>
<protein>
    <submittedName>
        <fullName evidence="7">NfeD family protein</fullName>
    </submittedName>
</protein>
<dbReference type="Gene3D" id="2.40.50.140">
    <property type="entry name" value="Nucleic acid-binding proteins"/>
    <property type="match status" value="1"/>
</dbReference>
<comment type="subcellular location">
    <subcellularLocation>
        <location evidence="1">Membrane</location>
        <topology evidence="1">Multi-pass membrane protein</topology>
    </subcellularLocation>
</comment>
<evidence type="ECO:0000313" key="8">
    <source>
        <dbReference type="Proteomes" id="UP001519921"/>
    </source>
</evidence>
<feature type="transmembrane region" description="Helical" evidence="5">
    <location>
        <begin position="46"/>
        <end position="68"/>
    </location>
</feature>
<evidence type="ECO:0000259" key="6">
    <source>
        <dbReference type="Pfam" id="PF01957"/>
    </source>
</evidence>
<evidence type="ECO:0000256" key="5">
    <source>
        <dbReference type="SAM" id="Phobius"/>
    </source>
</evidence>
<comment type="caution">
    <text evidence="7">The sequence shown here is derived from an EMBL/GenBank/DDBJ whole genome shotgun (WGS) entry which is preliminary data.</text>
</comment>
<proteinExistence type="predicted"/>
<evidence type="ECO:0000256" key="4">
    <source>
        <dbReference type="ARBA" id="ARBA00023136"/>
    </source>
</evidence>
<evidence type="ECO:0000256" key="2">
    <source>
        <dbReference type="ARBA" id="ARBA00022692"/>
    </source>
</evidence>
<feature type="domain" description="NfeD-like C-terminal" evidence="6">
    <location>
        <begin position="84"/>
        <end position="139"/>
    </location>
</feature>
<dbReference type="Pfam" id="PF01957">
    <property type="entry name" value="NfeD"/>
    <property type="match status" value="1"/>
</dbReference>
<dbReference type="InterPro" id="IPR052165">
    <property type="entry name" value="Membrane_assoc_protease"/>
</dbReference>
<evidence type="ECO:0000256" key="3">
    <source>
        <dbReference type="ARBA" id="ARBA00022989"/>
    </source>
</evidence>
<reference evidence="7 8" key="1">
    <citation type="submission" date="2021-07" db="EMBL/GenBank/DDBJ databases">
        <title>Clostridium weizhouense sp. nov., an anaerobic bacterium isolated from activated sludge of Petroleum wastewater.</title>
        <authorList>
            <person name="Li Q."/>
        </authorList>
    </citation>
    <scope>NUCLEOTIDE SEQUENCE [LARGE SCALE GENOMIC DNA]</scope>
    <source>
        <strain evidence="7 8">YB-6</strain>
    </source>
</reference>
<dbReference type="RefSeq" id="WP_219778939.1">
    <property type="nucleotide sequence ID" value="NZ_JAHXPT010000004.1"/>
</dbReference>
<organism evidence="7 8">
    <name type="scientific">Clostridium weizhouense</name>
    <dbReference type="NCBI Taxonomy" id="2859781"/>
    <lineage>
        <taxon>Bacteria</taxon>
        <taxon>Bacillati</taxon>
        <taxon>Bacillota</taxon>
        <taxon>Clostridia</taxon>
        <taxon>Eubacteriales</taxon>
        <taxon>Clostridiaceae</taxon>
        <taxon>Clostridium</taxon>
    </lineage>
</organism>
<dbReference type="InterPro" id="IPR012340">
    <property type="entry name" value="NA-bd_OB-fold"/>
</dbReference>
<dbReference type="EMBL" id="JAHXPT010000004">
    <property type="protein sequence ID" value="MBW6409881.1"/>
    <property type="molecule type" value="Genomic_DNA"/>
</dbReference>
<name>A0ABS7AMJ9_9CLOT</name>
<feature type="transmembrane region" description="Helical" evidence="5">
    <location>
        <begin position="7"/>
        <end position="40"/>
    </location>
</feature>
<keyword evidence="2 5" id="KW-0812">Transmembrane</keyword>
<accession>A0ABS7AMJ9</accession>
<dbReference type="Proteomes" id="UP001519921">
    <property type="component" value="Unassembled WGS sequence"/>
</dbReference>
<keyword evidence="8" id="KW-1185">Reference proteome</keyword>
<keyword evidence="4 5" id="KW-0472">Membrane</keyword>
<dbReference type="PANTHER" id="PTHR33507">
    <property type="entry name" value="INNER MEMBRANE PROTEIN YBBJ"/>
    <property type="match status" value="1"/>
</dbReference>
<sequence>MTSLMFWIILGISAFLVDVFTSSFLFVWFSIGAITAIIAATLDASFLVQVVIFLVVSIIATSIGYPLIKKKYKNSAHKIPLMEETYIGKEQLAEEEIHEKGIIKVGGIYWTVINLGDSINAGEKFCITGIQGTKLKIKKIEGGKK</sequence>
<dbReference type="SUPFAM" id="SSF141322">
    <property type="entry name" value="NfeD domain-like"/>
    <property type="match status" value="1"/>
</dbReference>
<gene>
    <name evidence="7" type="ORF">KYD98_07230</name>
</gene>
<evidence type="ECO:0000313" key="7">
    <source>
        <dbReference type="EMBL" id="MBW6409881.1"/>
    </source>
</evidence>
<dbReference type="InterPro" id="IPR002810">
    <property type="entry name" value="NfeD-like_C"/>
</dbReference>
<evidence type="ECO:0000256" key="1">
    <source>
        <dbReference type="ARBA" id="ARBA00004141"/>
    </source>
</evidence>
<dbReference type="PANTHER" id="PTHR33507:SF3">
    <property type="entry name" value="INNER MEMBRANE PROTEIN YBBJ"/>
    <property type="match status" value="1"/>
</dbReference>